<evidence type="ECO:0000256" key="9">
    <source>
        <dbReference type="ARBA" id="ARBA00023242"/>
    </source>
</evidence>
<dbReference type="Pfam" id="PF00632">
    <property type="entry name" value="HECT"/>
    <property type="match status" value="1"/>
</dbReference>
<dbReference type="Gene3D" id="1.25.10.10">
    <property type="entry name" value="Leucine-rich Repeat Variant"/>
    <property type="match status" value="1"/>
</dbReference>
<gene>
    <name evidence="15" type="ORF">LRAMOSA10090</name>
</gene>
<feature type="region of interest" description="Disordered" evidence="12">
    <location>
        <begin position="2102"/>
        <end position="2243"/>
    </location>
</feature>
<dbReference type="Pfam" id="PF06025">
    <property type="entry name" value="DUF913"/>
    <property type="match status" value="1"/>
</dbReference>
<feature type="region of interest" description="Disordered" evidence="12">
    <location>
        <begin position="2509"/>
        <end position="2593"/>
    </location>
</feature>
<accession>A0A077WNP8</accession>
<dbReference type="EMBL" id="LK023327">
    <property type="protein sequence ID" value="CDS08729.1"/>
    <property type="molecule type" value="Genomic_DNA"/>
</dbReference>
<evidence type="ECO:0000256" key="11">
    <source>
        <dbReference type="PROSITE-ProRule" id="PRU00104"/>
    </source>
</evidence>
<dbReference type="PROSITE" id="PS50237">
    <property type="entry name" value="HECT"/>
    <property type="match status" value="1"/>
</dbReference>
<dbReference type="Pfam" id="PF14377">
    <property type="entry name" value="UBM"/>
    <property type="match status" value="2"/>
</dbReference>
<feature type="compositionally biased region" description="Basic and acidic residues" evidence="12">
    <location>
        <begin position="195"/>
        <end position="204"/>
    </location>
</feature>
<keyword evidence="9" id="KW-0539">Nucleus</keyword>
<dbReference type="InterPro" id="IPR025527">
    <property type="entry name" value="HUWE1/Rev1_UBM"/>
</dbReference>
<evidence type="ECO:0000256" key="8">
    <source>
        <dbReference type="ARBA" id="ARBA00022816"/>
    </source>
</evidence>
<dbReference type="InterPro" id="IPR010309">
    <property type="entry name" value="E3_Ub_ligase_DUF908"/>
</dbReference>
<evidence type="ECO:0000259" key="13">
    <source>
        <dbReference type="PROSITE" id="PS50030"/>
    </source>
</evidence>
<feature type="compositionally biased region" description="Acidic residues" evidence="12">
    <location>
        <begin position="2192"/>
        <end position="2203"/>
    </location>
</feature>
<dbReference type="Gene3D" id="1.10.8.10">
    <property type="entry name" value="DNA helicase RuvA subunit, C-terminal domain"/>
    <property type="match status" value="1"/>
</dbReference>
<dbReference type="FunFam" id="3.90.1750.10:FF:000003">
    <property type="entry name" value="E3 ubiquitin-protein ligase UPL1"/>
    <property type="match status" value="1"/>
</dbReference>
<evidence type="ECO:0000256" key="7">
    <source>
        <dbReference type="ARBA" id="ARBA00022786"/>
    </source>
</evidence>
<dbReference type="GO" id="GO:0061630">
    <property type="term" value="F:ubiquitin protein ligase activity"/>
    <property type="evidence" value="ECO:0007669"/>
    <property type="project" value="UniProtKB-EC"/>
</dbReference>
<dbReference type="Gene3D" id="3.30.2410.10">
    <property type="entry name" value="Hect, E3 ligase catalytic domain"/>
    <property type="match status" value="1"/>
</dbReference>
<dbReference type="EC" id="2.3.2.26" evidence="4"/>
<dbReference type="GO" id="GO:0005737">
    <property type="term" value="C:cytoplasm"/>
    <property type="evidence" value="ECO:0007669"/>
    <property type="project" value="TreeGrafter"/>
</dbReference>
<feature type="compositionally biased region" description="Basic and acidic residues" evidence="12">
    <location>
        <begin position="959"/>
        <end position="973"/>
    </location>
</feature>
<dbReference type="Gene3D" id="3.30.2160.10">
    <property type="entry name" value="Hect, E3 ligase catalytic domain"/>
    <property type="match status" value="1"/>
</dbReference>
<feature type="region of interest" description="Disordered" evidence="12">
    <location>
        <begin position="1294"/>
        <end position="1374"/>
    </location>
</feature>
<organism evidence="15">
    <name type="scientific">Lichtheimia ramosa</name>
    <dbReference type="NCBI Taxonomy" id="688394"/>
    <lineage>
        <taxon>Eukaryota</taxon>
        <taxon>Fungi</taxon>
        <taxon>Fungi incertae sedis</taxon>
        <taxon>Mucoromycota</taxon>
        <taxon>Mucoromycotina</taxon>
        <taxon>Mucoromycetes</taxon>
        <taxon>Mucorales</taxon>
        <taxon>Lichtheimiaceae</taxon>
        <taxon>Lichtheimia</taxon>
    </lineage>
</organism>
<feature type="compositionally biased region" description="Low complexity" evidence="12">
    <location>
        <begin position="2677"/>
        <end position="2700"/>
    </location>
</feature>
<comment type="subcellular location">
    <subcellularLocation>
        <location evidence="2">Nucleus</location>
    </subcellularLocation>
</comment>
<dbReference type="FunFam" id="3.30.2160.10:FF:000001">
    <property type="entry name" value="E3 ubiquitin-protein ligase NEDD4-like"/>
    <property type="match status" value="1"/>
</dbReference>
<evidence type="ECO:0000256" key="1">
    <source>
        <dbReference type="ARBA" id="ARBA00000885"/>
    </source>
</evidence>
<feature type="region of interest" description="Disordered" evidence="12">
    <location>
        <begin position="2305"/>
        <end position="2330"/>
    </location>
</feature>
<protein>
    <recommendedName>
        <fullName evidence="4">HECT-type E3 ubiquitin transferase</fullName>
        <ecNumber evidence="4">2.3.2.26</ecNumber>
    </recommendedName>
</protein>
<feature type="domain" description="HECT" evidence="14">
    <location>
        <begin position="3303"/>
        <end position="3640"/>
    </location>
</feature>
<feature type="region of interest" description="Disordered" evidence="12">
    <location>
        <begin position="2670"/>
        <end position="2702"/>
    </location>
</feature>
<evidence type="ECO:0000256" key="2">
    <source>
        <dbReference type="ARBA" id="ARBA00004123"/>
    </source>
</evidence>
<feature type="compositionally biased region" description="Basic and acidic residues" evidence="12">
    <location>
        <begin position="664"/>
        <end position="674"/>
    </location>
</feature>
<dbReference type="InterPro" id="IPR009060">
    <property type="entry name" value="UBA-like_sf"/>
</dbReference>
<dbReference type="OrthoDB" id="8068875at2759"/>
<feature type="compositionally biased region" description="Polar residues" evidence="12">
    <location>
        <begin position="1720"/>
        <end position="1739"/>
    </location>
</feature>
<feature type="region of interest" description="Disordered" evidence="12">
    <location>
        <begin position="195"/>
        <end position="222"/>
    </location>
</feature>
<feature type="region of interest" description="Disordered" evidence="12">
    <location>
        <begin position="1521"/>
        <end position="1558"/>
    </location>
</feature>
<dbReference type="GO" id="GO:0006511">
    <property type="term" value="P:ubiquitin-dependent protein catabolic process"/>
    <property type="evidence" value="ECO:0007669"/>
    <property type="project" value="TreeGrafter"/>
</dbReference>
<reference evidence="15" key="1">
    <citation type="journal article" date="2014" name="Genome Announc.">
        <title>De novo whole-genome sequence and genome annotation of Lichtheimia ramosa.</title>
        <authorList>
            <person name="Linde J."/>
            <person name="Schwartze V."/>
            <person name="Binder U."/>
            <person name="Lass-Florl C."/>
            <person name="Voigt K."/>
            <person name="Horn F."/>
        </authorList>
    </citation>
    <scope>NUCLEOTIDE SEQUENCE</scope>
    <source>
        <strain evidence="15">JMRC FSU:6197</strain>
    </source>
</reference>
<dbReference type="SMART" id="SM00165">
    <property type="entry name" value="UBA"/>
    <property type="match status" value="1"/>
</dbReference>
<dbReference type="InterPro" id="IPR035983">
    <property type="entry name" value="Hect_E3_ubiquitin_ligase"/>
</dbReference>
<dbReference type="FunFam" id="3.90.1750.10:FF:000026">
    <property type="entry name" value="E3 ubiquitin-protein ligase HACE1"/>
    <property type="match status" value="1"/>
</dbReference>
<dbReference type="SUPFAM" id="SSF48371">
    <property type="entry name" value="ARM repeat"/>
    <property type="match status" value="1"/>
</dbReference>
<comment type="catalytic activity">
    <reaction evidence="1">
        <text>S-ubiquitinyl-[E2 ubiquitin-conjugating enzyme]-L-cysteine + [acceptor protein]-L-lysine = [E2 ubiquitin-conjugating enzyme]-L-cysteine + N(6)-ubiquitinyl-[acceptor protein]-L-lysine.</text>
        <dbReference type="EC" id="2.3.2.26"/>
    </reaction>
</comment>
<feature type="active site" description="Glycyl thioester intermediate" evidence="11">
    <location>
        <position position="3607"/>
    </location>
</feature>
<keyword evidence="7 11" id="KW-0833">Ubl conjugation pathway</keyword>
<dbReference type="CDD" id="cd00078">
    <property type="entry name" value="HECTc"/>
    <property type="match status" value="1"/>
</dbReference>
<feature type="compositionally biased region" description="Low complexity" evidence="12">
    <location>
        <begin position="206"/>
        <end position="220"/>
    </location>
</feature>
<dbReference type="InterPro" id="IPR000569">
    <property type="entry name" value="HECT_dom"/>
</dbReference>
<evidence type="ECO:0000256" key="12">
    <source>
        <dbReference type="SAM" id="MobiDB-lite"/>
    </source>
</evidence>
<feature type="region of interest" description="Disordered" evidence="12">
    <location>
        <begin position="661"/>
        <end position="711"/>
    </location>
</feature>
<dbReference type="Pfam" id="PF06012">
    <property type="entry name" value="DUF908"/>
    <property type="match status" value="1"/>
</dbReference>
<dbReference type="GO" id="GO:0005634">
    <property type="term" value="C:nucleus"/>
    <property type="evidence" value="ECO:0007669"/>
    <property type="project" value="UniProtKB-SubCell"/>
</dbReference>
<feature type="compositionally biased region" description="Polar residues" evidence="12">
    <location>
        <begin position="2354"/>
        <end position="2365"/>
    </location>
</feature>
<dbReference type="PROSITE" id="PS50030">
    <property type="entry name" value="UBA"/>
    <property type="match status" value="1"/>
</dbReference>
<evidence type="ECO:0000256" key="5">
    <source>
        <dbReference type="ARBA" id="ARBA00022448"/>
    </source>
</evidence>
<dbReference type="FunFam" id="3.30.2410.10:FF:000004">
    <property type="entry name" value="E3 ubiquitin-protein ligase HUWE1, variant"/>
    <property type="match status" value="1"/>
</dbReference>
<evidence type="ECO:0000256" key="6">
    <source>
        <dbReference type="ARBA" id="ARBA00022679"/>
    </source>
</evidence>
<feature type="region of interest" description="Disordered" evidence="12">
    <location>
        <begin position="927"/>
        <end position="974"/>
    </location>
</feature>
<feature type="compositionally biased region" description="Acidic residues" evidence="12">
    <location>
        <begin position="2139"/>
        <end position="2154"/>
    </location>
</feature>
<evidence type="ECO:0000256" key="4">
    <source>
        <dbReference type="ARBA" id="ARBA00012485"/>
    </source>
</evidence>
<feature type="compositionally biased region" description="Basic and acidic residues" evidence="12">
    <location>
        <begin position="2961"/>
        <end position="2984"/>
    </location>
</feature>
<dbReference type="GO" id="GO:0051028">
    <property type="term" value="P:mRNA transport"/>
    <property type="evidence" value="ECO:0007669"/>
    <property type="project" value="UniProtKB-KW"/>
</dbReference>
<keyword evidence="8" id="KW-0509">mRNA transport</keyword>
<name>A0A077WNP8_9FUNG</name>
<evidence type="ECO:0000313" key="15">
    <source>
        <dbReference type="EMBL" id="CDS08729.1"/>
    </source>
</evidence>
<dbReference type="InterPro" id="IPR016024">
    <property type="entry name" value="ARM-type_fold"/>
</dbReference>
<proteinExistence type="inferred from homology"/>
<feature type="compositionally biased region" description="Low complexity" evidence="12">
    <location>
        <begin position="2558"/>
        <end position="2568"/>
    </location>
</feature>
<feature type="compositionally biased region" description="Polar residues" evidence="12">
    <location>
        <begin position="2434"/>
        <end position="2444"/>
    </location>
</feature>
<feature type="region of interest" description="Disordered" evidence="12">
    <location>
        <begin position="2961"/>
        <end position="3012"/>
    </location>
</feature>
<dbReference type="InterPro" id="IPR010314">
    <property type="entry name" value="E3_Ub_ligase_DUF913"/>
</dbReference>
<feature type="compositionally biased region" description="Acidic residues" evidence="12">
    <location>
        <begin position="1537"/>
        <end position="1554"/>
    </location>
</feature>
<dbReference type="CDD" id="cd14297">
    <property type="entry name" value="UBA2_spUBP14_like"/>
    <property type="match status" value="1"/>
</dbReference>
<dbReference type="InterPro" id="IPR011989">
    <property type="entry name" value="ARM-like"/>
</dbReference>
<feature type="region of interest" description="Disordered" evidence="12">
    <location>
        <begin position="1713"/>
        <end position="1740"/>
    </location>
</feature>
<feature type="compositionally biased region" description="Basic and acidic residues" evidence="12">
    <location>
        <begin position="2509"/>
        <end position="2557"/>
    </location>
</feature>
<dbReference type="GO" id="GO:0000209">
    <property type="term" value="P:protein polyubiquitination"/>
    <property type="evidence" value="ECO:0007669"/>
    <property type="project" value="TreeGrafter"/>
</dbReference>
<feature type="compositionally biased region" description="Acidic residues" evidence="12">
    <location>
        <begin position="2226"/>
        <end position="2243"/>
    </location>
</feature>
<feature type="domain" description="UBA" evidence="13">
    <location>
        <begin position="1249"/>
        <end position="1289"/>
    </location>
</feature>
<feature type="region of interest" description="Disordered" evidence="12">
    <location>
        <begin position="2342"/>
        <end position="2365"/>
    </location>
</feature>
<evidence type="ECO:0000256" key="3">
    <source>
        <dbReference type="ARBA" id="ARBA00004906"/>
    </source>
</evidence>
<evidence type="ECO:0000259" key="14">
    <source>
        <dbReference type="PROSITE" id="PS50237"/>
    </source>
</evidence>
<comment type="similarity">
    <text evidence="10">Belongs to the UPL family. TOM1/PTR1 subfamily.</text>
</comment>
<feature type="compositionally biased region" description="Acidic residues" evidence="12">
    <location>
        <begin position="2102"/>
        <end position="2130"/>
    </location>
</feature>
<evidence type="ECO:0000256" key="10">
    <source>
        <dbReference type="ARBA" id="ARBA00034494"/>
    </source>
</evidence>
<dbReference type="InterPro" id="IPR015940">
    <property type="entry name" value="UBA"/>
</dbReference>
<dbReference type="SMART" id="SM00119">
    <property type="entry name" value="HECTc"/>
    <property type="match status" value="1"/>
</dbReference>
<dbReference type="PANTHER" id="PTHR11254:SF67">
    <property type="entry name" value="E3 UBIQUITIN-PROTEIN LIGASE HUWE1"/>
    <property type="match status" value="1"/>
</dbReference>
<dbReference type="SUPFAM" id="SSF46934">
    <property type="entry name" value="UBA-like"/>
    <property type="match status" value="1"/>
</dbReference>
<keyword evidence="6" id="KW-0808">Transferase</keyword>
<feature type="compositionally biased region" description="Low complexity" evidence="12">
    <location>
        <begin position="2576"/>
        <end position="2591"/>
    </location>
</feature>
<comment type="pathway">
    <text evidence="3">Protein modification; protein ubiquitination.</text>
</comment>
<dbReference type="SUPFAM" id="SSF56204">
    <property type="entry name" value="Hect, E3 ligase catalytic domain"/>
    <property type="match status" value="1"/>
</dbReference>
<feature type="compositionally biased region" description="Low complexity" evidence="12">
    <location>
        <begin position="939"/>
        <end position="958"/>
    </location>
</feature>
<dbReference type="Pfam" id="PF00627">
    <property type="entry name" value="UBA"/>
    <property type="match status" value="1"/>
</dbReference>
<feature type="compositionally biased region" description="Polar residues" evidence="12">
    <location>
        <begin position="2985"/>
        <end position="3002"/>
    </location>
</feature>
<dbReference type="Gene3D" id="3.90.1750.10">
    <property type="entry name" value="Hect, E3 ligase catalytic domains"/>
    <property type="match status" value="1"/>
</dbReference>
<dbReference type="InterPro" id="IPR050409">
    <property type="entry name" value="E3_ubiq-protein_ligase"/>
</dbReference>
<sequence>MKIKKTPSKKLAPVPRPLSNVIQSLEHDPEDQISVNAAKLKDWPYPRGDLFHWVPVLNRFDTILQRVVEEYDLKQVQSRPFDAATKDVLVAITQVSKILFEYCTNRNIYNSYEHMNALVNTTDIDVLVNVLRFMLRPAQRVNNPRAVRSTFATPQDRIIQLAHRWSTQADYVDICRDSFEIHPDMTTARLRFYRTQDDKQDEQHPTTASSSSTSNNNNNSGEGMHVIVEQLGSSSRTDSQDLQELVKQHDIPKEYHFELANQIRIAKHIANPDSRRKLLLIRILAIAIMAHTLSETTAQTKVFLYEPHLVTNLADLVRPDKNMPFDIQTYALCALDGIARNLGKLSEVLTALNVSANHVYPREFLDALFTLLSCVLQNQPGGQMLMSAGVIPMLVQILGNQQCIQTKYVSKIVSLLDAIVNAFSTSFSAFCNAGGLDTLLGRIKNEVEYCLQFDRADDSMDTSDSQPEFQPAPGTLAPYDRISAIKSMLKFVLRMMEAVGTADALRNLIETSVPQSLLQIISHPKVFGANVLTIAINIMTTFIHSEPTSLSILQEAKLPQAFLETICAYGTPNSEVLLAAINGFGAICLNPSGLEMFNKANPLPHFFDLLTDHEFLRNTTEVDSSTALGNTMDELIRHHPSLKPTVFECLTRMIKKVIEMGSDEIGKPNNDSHRLKVMPKPGEQQDVDMTPAKSDEGGDATSSAEEPKKDEKTESLLVSFIDMVARFLEGLFQNQSNIREFVKEGGPEVLLEYYTLPYLPADFSVTIASDSLAYILKVISDVSTLPTIMAIAEKVKQSIAFITENNTLGTECMVKPYIDVKEDETTKIEQGNSLFRRLVVLHGYVGLLSNICCSTALVSSSRNALSLVTEFTSEEGDNNILLLLGQLYRTMMWENFLLKESIPNSWYSFKSAKKQSISGSSHPLGIFGVSTDDPTSPPAVTATTEEPSSSSKETTAATDESKDKSEKTPDASDPRIQNVKHFKLLLGDIPQFLMPMFQGLVKVSISRNASQAQKTQAYKLSELMTRLLKDNITWLRASMDNVPACKYDYLQTMYTMVSLLLLEDRPHASLHTPLALTFDRRGGTEILLEDLEVIWSQISKVHAIAKDQRTTEQQELLPRMYGSLEMLLTVLVYISSPKLVHDSPSTAPIVQRDRKSADYFDPYEWIIGMQLKLSTVKKYFESPDLDQFSRTVLHVLLDIVLEILKGEGESSLKHESFTPSTTHSTAAAAAAAFASSPFHALRTPPPPVVADARGVQTLVDMGFDRAAAEQAMVRCNNQISRAVDYLFSHPQPVLANAGRSRNTDEDGGEDDNDEPMHDSSVHDESDHDSDHEEEQPTTQVTEQQQQEDMDQEERSSNNNNNSKQEEEDQKQKEAELAKNVEALQQIRSNMKKDIPPLVLDLVDKREDLLFDIRGLLVAFCNNDDSNHKVAADIMTLLISRIKQVGEKSPDSPVLGTRLRLLALFYKESAMQPVIPRIPSELSFLFDMVNSIGDNADTPLPPWFTTVFLVLEAVISQAEEPRKEKLVKPSNGNGNDDSMSDVVEEQQKDDDEVDDQPQQTVIDVSQRTRLLNNCVTFLQKTKLTRNEIYAILRVVVHLTKDYDAASKFVEYGGLPLLFAKPRTSLDGIQGQQAFVLLILRHIIESPALLQTTMEELLTTWFTVPRPRQMEAKAFIRTNAHLALRDPNAFLKAVEHVGSLTHYDKHMQTYNVKLRSEDDSNENVQSTDNNATITTASSSDPDVNMEAAVVPDQQQQSQAKASSSSSSTSAVVVNHLLNELLSIRATEESTNKSTDEEKKAENQRYAYIAFLLQCLVELVQSYKSCKYDIYAFGRRRGSKDGNTSNKTRSSILHMLLNDLLPYNAINPNTEESRKQQGVSMWAASLLVAMCYESPAPKKSDNSGDDLAQVRKYVFDGIIRSLKETVASSSGTLAAKYGKFLALSDLCHRLLNARPNALSSQRGGGPLGGGASGDEESIMSVAKIMVDKNFVGSLTAAISDVDINYPHAKTVLNSMLRPLEQLTKLATKIPDDAGSKEDGDKKRGEILSYDVSASTDTEAEDTPDLYRNSALGMFDGSVMEEDEMDEFESEEEDEETQVFNTLFDEEEFDDDSNSDLSDMSEVDDGDEDVDDEMGAMIHQFDTDMEEDEDGSGDEDDDGHGTDHTDDSSDYDEDGREMTWRIEDIEDDPDMHVDAEIEVDHEDEFDSADEHAGHHHANDVFGEDGHVDELETLDQSDFDEDEDSENIEDAEAEADIIDDRALLDDIQDENPFLGNSLGDGPLLDDERRHRSMGSLHFRRFERPHNRGRLVVEPTPSRSFRAPSSLGGRGTDAQDDMVVNHPLLTESQQAGGGEVPPSRSISELQQRSRSTGYSNWQAFEDIVGGSAMRFLESFLSQAPSNVQAGPFRIDLQGRGGGITRTFEFDHLPHTHGHHRPSSGAATQQADSQGTDQMRDLLTILHDFQPLGSADRWHQEARMMYGSNLMPDKAQHLTNAMLNLLFPIAIHEQKIQREKEEKRRKEQERIEAEERKKQEEERKRREEEERKKKEEEERRAAEEEAARNEQQQQQQQQAGDDDTAMESAQSSEQAQGSDSQQPTTITIHGEEVDISGTGIDIEFLEALPEDLREEVVNQHMREHRPETQAPEPDAISPEFLDALPPDIREEVLHQEAIERDRRERQQRQGSGAGTADVTATTATTTAPEAGRQQPLAELQQLDNMLTQLFSNSAGLGREANTLQRFLTGIGGRAGASTRDTQQQQQRKHAVHRNAVQLVDRAQLSALARLLFVPQTISKSVLNKLLINLCENSKTRSDLLSFLVCVLHDGGGDLAAVDRSFAQLSLQAKGIYKPVSKPKGIAAPDESLPNFITQRCLEFLMQVVRANDQSLTYFLVENDCLAGLKRTNSRKGKGKEKMTPSSKYPLLVLMSLLDRNTFIDNPSLMEELMHLITTICRPFPALVKKYVDKMETRQQKEGGTDDSKAKETTTEDNKASSKSGSGQKETTSSTTDRPTPKPPTIPDHYLKQVVHVLTSGECSSKTFQYTLSALSHLSSLDGAQQTITLELVQDAQDSGKHILKDLGELLHILDNAMAGAEIQGSALAPFSAASSHQAKLLRVLKTIDYLYSPKTANTGAPKPNNEDEQSQNEKRVLEIYSELKFLPLWKMLGRCLAVIHEKDDLINVATVLLPLIEAFMVVSKYSTEKTAEKTTERNNAEIQAPNENEKDEDFFFAFTEEHKKVLNIMVRNNPSLMIGSFSLLVRNPKMLEFDNKRNYFVQQLHKRHGERRMYAPLQLNVRRQYVFEDSYHQLLGRTGDEIKYGKLSVRFYDEEGVDAGGVAREWFSVLSRQMFDPNYALFITSAADKLTYQPNRASAINPDHLSYLKFVGRVIGKAIYDGRLMDAYFTRSFYKHILNRSVDYRDVEAIDPEYYKSLVWMLENDITDVIDLTFSIETDDFGTTKEIDLKPGGRDIPVTEENKHEYVALVTEQKLTLAIKDQINAFLQGFHDIIPPSLIQIFNEQELELLISGLPDIDIDDWKANTEYQGGYSQGSPQIQWFWRAVRSFDQEERAKLLQFATGTSKVPLEGFSQLQGSGGIQRFQIHKDYGGDSRLPSAHTCFNQIDLPEYDSYETLRSSLFKAINECSTGFGFI</sequence>
<keyword evidence="5" id="KW-0813">Transport</keyword>
<feature type="compositionally biased region" description="Basic and acidic residues" evidence="12">
    <location>
        <begin position="2204"/>
        <end position="2225"/>
    </location>
</feature>
<dbReference type="UniPathway" id="UPA00143"/>
<feature type="region of interest" description="Disordered" evidence="12">
    <location>
        <begin position="2422"/>
        <end position="2444"/>
    </location>
</feature>
<feature type="compositionally biased region" description="Basic and acidic residues" evidence="12">
    <location>
        <begin position="1314"/>
        <end position="1330"/>
    </location>
</feature>
<dbReference type="PANTHER" id="PTHR11254">
    <property type="entry name" value="HECT DOMAIN UBIQUITIN-PROTEIN LIGASE"/>
    <property type="match status" value="1"/>
</dbReference>